<dbReference type="InterPro" id="IPR006664">
    <property type="entry name" value="OMP_bac"/>
</dbReference>
<dbReference type="PROSITE" id="PS50857">
    <property type="entry name" value="COX2_CUA"/>
    <property type="match status" value="1"/>
</dbReference>
<dbReference type="Pfam" id="PF00116">
    <property type="entry name" value="COX2"/>
    <property type="match status" value="1"/>
</dbReference>
<dbReference type="InterPro" id="IPR008972">
    <property type="entry name" value="Cupredoxin"/>
</dbReference>
<organism evidence="18 19">
    <name type="scientific">Neolewinella aquimaris</name>
    <dbReference type="NCBI Taxonomy" id="1835722"/>
    <lineage>
        <taxon>Bacteria</taxon>
        <taxon>Pseudomonadati</taxon>
        <taxon>Bacteroidota</taxon>
        <taxon>Saprospiria</taxon>
        <taxon>Saprospirales</taxon>
        <taxon>Lewinellaceae</taxon>
        <taxon>Neolewinella</taxon>
    </lineage>
</organism>
<evidence type="ECO:0000259" key="15">
    <source>
        <dbReference type="PROSITE" id="PS50857"/>
    </source>
</evidence>
<comment type="subcellular location">
    <subcellularLocation>
        <location evidence="11">Cell membrane</location>
        <topology evidence="11">Multi-pass membrane protein</topology>
    </subcellularLocation>
    <subcellularLocation>
        <location evidence="1">Membrane</location>
        <topology evidence="1">Multi-pass membrane protein</topology>
    </subcellularLocation>
</comment>
<feature type="compositionally biased region" description="Polar residues" evidence="13">
    <location>
        <begin position="493"/>
        <end position="506"/>
    </location>
</feature>
<evidence type="ECO:0000256" key="5">
    <source>
        <dbReference type="ARBA" id="ARBA00022692"/>
    </source>
</evidence>
<dbReference type="InterPro" id="IPR011759">
    <property type="entry name" value="Cyt_c_oxidase_su2_TM_dom"/>
</dbReference>
<evidence type="ECO:0000256" key="4">
    <source>
        <dbReference type="ARBA" id="ARBA00022660"/>
    </source>
</evidence>
<dbReference type="Gene3D" id="1.10.287.90">
    <property type="match status" value="1"/>
</dbReference>
<dbReference type="Pfam" id="PF02790">
    <property type="entry name" value="COX2_TM"/>
    <property type="match status" value="1"/>
</dbReference>
<evidence type="ECO:0000256" key="8">
    <source>
        <dbReference type="ARBA" id="ARBA00022989"/>
    </source>
</evidence>
<keyword evidence="19" id="KW-1185">Reference proteome</keyword>
<keyword evidence="9 10" id="KW-0472">Membrane</keyword>
<dbReference type="GO" id="GO:0042773">
    <property type="term" value="P:ATP synthesis coupled electron transport"/>
    <property type="evidence" value="ECO:0007669"/>
    <property type="project" value="TreeGrafter"/>
</dbReference>
<evidence type="ECO:0000256" key="10">
    <source>
        <dbReference type="PROSITE-ProRule" id="PRU00473"/>
    </source>
</evidence>
<dbReference type="PANTHER" id="PTHR22888">
    <property type="entry name" value="CYTOCHROME C OXIDASE, SUBUNIT II"/>
    <property type="match status" value="1"/>
</dbReference>
<keyword evidence="12" id="KW-0479">Metal-binding</keyword>
<feature type="domain" description="Cytochrome oxidase subunit II copper A binding" evidence="15">
    <location>
        <begin position="166"/>
        <end position="336"/>
    </location>
</feature>
<keyword evidence="3 11" id="KW-0813">Transport</keyword>
<dbReference type="InterPro" id="IPR006665">
    <property type="entry name" value="OmpA-like"/>
</dbReference>
<evidence type="ECO:0000256" key="14">
    <source>
        <dbReference type="SAM" id="Phobius"/>
    </source>
</evidence>
<evidence type="ECO:0000313" key="18">
    <source>
        <dbReference type="EMBL" id="MBB4078246.1"/>
    </source>
</evidence>
<evidence type="ECO:0000259" key="17">
    <source>
        <dbReference type="PROSITE" id="PS51123"/>
    </source>
</evidence>
<dbReference type="SUPFAM" id="SSF49503">
    <property type="entry name" value="Cupredoxins"/>
    <property type="match status" value="1"/>
</dbReference>
<sequence>MTTLIVFFCIALLLLIIVQIARVRDLAKQLRGSEEVEATSVASTGKGLLVFMVLFLVITTASAYYYKNYILGFGPQESASEHGSAIDSMMKWTLAITYIAFLLTNFALFYYAYKFRTRKGHKALYLSHNNTVELIWTGIPAIVMTFLVVGGLDAWNTIMADVGDDEQYMEIEATGYQFAWQMRYPGPDGLLGRKDFRLITGANLLGLDWTDPKTHDDILVNDVTLPVDQKVRVRITARDVLHDFYLPQFRVKMDAVPGLPTYFVFTPTKTTKEWRKQLSEYPEYQIPDPESDGGQQLWETRNYELACAELCGIGHWSMARKVEILEQEDFDMWYGQQESFYEANIKGTDDDPLFMAEVKERRNQFNQQINGALATESDDDNIITLDYVTFETGSATLTAESKYQLDDAVKFLEGNEEVSAMLLGHTDNSGEADSNQSLSESRARAVRDYLSAAGIDNSRLDSRGYGADRPLTTNDTEEGRQRNRRTEFYITKGNPSEPQFADNSSK</sequence>
<keyword evidence="4 11" id="KW-0679">Respiratory chain</keyword>
<dbReference type="GO" id="GO:0004129">
    <property type="term" value="F:cytochrome-c oxidase activity"/>
    <property type="evidence" value="ECO:0007669"/>
    <property type="project" value="UniProtKB-EC"/>
</dbReference>
<proteinExistence type="inferred from homology"/>
<evidence type="ECO:0000256" key="13">
    <source>
        <dbReference type="SAM" id="MobiDB-lite"/>
    </source>
</evidence>
<dbReference type="EMBL" id="JACIFF010000001">
    <property type="protein sequence ID" value="MBB4078246.1"/>
    <property type="molecule type" value="Genomic_DNA"/>
</dbReference>
<dbReference type="PRINTS" id="PR01021">
    <property type="entry name" value="OMPADOMAIN"/>
</dbReference>
<feature type="transmembrane region" description="Helical" evidence="14">
    <location>
        <begin position="92"/>
        <end position="113"/>
    </location>
</feature>
<keyword evidence="7 11" id="KW-0249">Electron transport</keyword>
<dbReference type="InterPro" id="IPR036257">
    <property type="entry name" value="Cyt_c_oxidase_su2_TM_sf"/>
</dbReference>
<dbReference type="GO" id="GO:0005507">
    <property type="term" value="F:copper ion binding"/>
    <property type="evidence" value="ECO:0007669"/>
    <property type="project" value="InterPro"/>
</dbReference>
<name>A0A840EB76_9BACT</name>
<evidence type="ECO:0000256" key="12">
    <source>
        <dbReference type="RuleBase" id="RU004024"/>
    </source>
</evidence>
<evidence type="ECO:0000256" key="6">
    <source>
        <dbReference type="ARBA" id="ARBA00022967"/>
    </source>
</evidence>
<comment type="catalytic activity">
    <reaction evidence="12">
        <text>4 Fe(II)-[cytochrome c] + O2 + 8 H(+)(in) = 4 Fe(III)-[cytochrome c] + 2 H2O + 4 H(+)(out)</text>
        <dbReference type="Rhea" id="RHEA:11436"/>
        <dbReference type="Rhea" id="RHEA-COMP:10350"/>
        <dbReference type="Rhea" id="RHEA-COMP:14399"/>
        <dbReference type="ChEBI" id="CHEBI:15377"/>
        <dbReference type="ChEBI" id="CHEBI:15378"/>
        <dbReference type="ChEBI" id="CHEBI:15379"/>
        <dbReference type="ChEBI" id="CHEBI:29033"/>
        <dbReference type="ChEBI" id="CHEBI:29034"/>
        <dbReference type="EC" id="7.1.1.9"/>
    </reaction>
</comment>
<protein>
    <recommendedName>
        <fullName evidence="12">Cytochrome c oxidase subunit 2</fullName>
        <ecNumber evidence="12">7.1.1.9</ecNumber>
    </recommendedName>
</protein>
<reference evidence="18 19" key="1">
    <citation type="submission" date="2020-08" db="EMBL/GenBank/DDBJ databases">
        <title>Genomic Encyclopedia of Type Strains, Phase IV (KMG-IV): sequencing the most valuable type-strain genomes for metagenomic binning, comparative biology and taxonomic classification.</title>
        <authorList>
            <person name="Goeker M."/>
        </authorList>
    </citation>
    <scope>NUCLEOTIDE SEQUENCE [LARGE SCALE GENOMIC DNA]</scope>
    <source>
        <strain evidence="18 19">DSM 105137</strain>
    </source>
</reference>
<dbReference type="CDD" id="cd07185">
    <property type="entry name" value="OmpA_C-like"/>
    <property type="match status" value="1"/>
</dbReference>
<feature type="transmembrane region" description="Helical" evidence="14">
    <location>
        <begin position="47"/>
        <end position="66"/>
    </location>
</feature>
<dbReference type="PRINTS" id="PR01166">
    <property type="entry name" value="CYCOXIDASEII"/>
</dbReference>
<dbReference type="SUPFAM" id="SSF103088">
    <property type="entry name" value="OmpA-like"/>
    <property type="match status" value="1"/>
</dbReference>
<evidence type="ECO:0000256" key="9">
    <source>
        <dbReference type="ARBA" id="ARBA00023136"/>
    </source>
</evidence>
<dbReference type="PROSITE" id="PS51123">
    <property type="entry name" value="OMPA_2"/>
    <property type="match status" value="1"/>
</dbReference>
<dbReference type="InterPro" id="IPR045187">
    <property type="entry name" value="CcO_II"/>
</dbReference>
<feature type="domain" description="Cytochrome oxidase subunit II transmembrane region profile" evidence="16">
    <location>
        <begin position="67"/>
        <end position="162"/>
    </location>
</feature>
<comment type="caution">
    <text evidence="18">The sequence shown here is derived from an EMBL/GenBank/DDBJ whole genome shotgun (WGS) entry which is preliminary data.</text>
</comment>
<feature type="domain" description="OmpA-like" evidence="17">
    <location>
        <begin position="377"/>
        <end position="494"/>
    </location>
</feature>
<dbReference type="PROSITE" id="PS50999">
    <property type="entry name" value="COX2_TM"/>
    <property type="match status" value="1"/>
</dbReference>
<dbReference type="Pfam" id="PF00691">
    <property type="entry name" value="OmpA"/>
    <property type="match status" value="1"/>
</dbReference>
<dbReference type="GO" id="GO:0005886">
    <property type="term" value="C:plasma membrane"/>
    <property type="evidence" value="ECO:0007669"/>
    <property type="project" value="UniProtKB-SubCell"/>
</dbReference>
<dbReference type="EC" id="7.1.1.9" evidence="12"/>
<evidence type="ECO:0000313" key="19">
    <source>
        <dbReference type="Proteomes" id="UP000576209"/>
    </source>
</evidence>
<gene>
    <name evidence="18" type="ORF">GGR28_000847</name>
</gene>
<dbReference type="RefSeq" id="WP_183494460.1">
    <property type="nucleotide sequence ID" value="NZ_JACIFF010000001.1"/>
</dbReference>
<dbReference type="InterPro" id="IPR036737">
    <property type="entry name" value="OmpA-like_sf"/>
</dbReference>
<feature type="transmembrane region" description="Helical" evidence="14">
    <location>
        <begin position="133"/>
        <end position="152"/>
    </location>
</feature>
<dbReference type="Proteomes" id="UP000576209">
    <property type="component" value="Unassembled WGS sequence"/>
</dbReference>
<dbReference type="SUPFAM" id="SSF81464">
    <property type="entry name" value="Cytochrome c oxidase subunit II-like, transmembrane region"/>
    <property type="match status" value="1"/>
</dbReference>
<keyword evidence="5 11" id="KW-0812">Transmembrane</keyword>
<evidence type="ECO:0000256" key="7">
    <source>
        <dbReference type="ARBA" id="ARBA00022982"/>
    </source>
</evidence>
<keyword evidence="8 14" id="KW-1133">Transmembrane helix</keyword>
<comment type="similarity">
    <text evidence="2 11">Belongs to the cytochrome c oxidase subunit 2 family.</text>
</comment>
<feature type="compositionally biased region" description="Basic and acidic residues" evidence="13">
    <location>
        <begin position="477"/>
        <end position="487"/>
    </location>
</feature>
<keyword evidence="6" id="KW-1278">Translocase</keyword>
<keyword evidence="12" id="KW-0186">Copper</keyword>
<evidence type="ECO:0000256" key="2">
    <source>
        <dbReference type="ARBA" id="ARBA00007866"/>
    </source>
</evidence>
<evidence type="ECO:0000256" key="1">
    <source>
        <dbReference type="ARBA" id="ARBA00004141"/>
    </source>
</evidence>
<dbReference type="InterPro" id="IPR002429">
    <property type="entry name" value="CcO_II-like_C"/>
</dbReference>
<comment type="cofactor">
    <cofactor evidence="12">
        <name>Cu cation</name>
        <dbReference type="ChEBI" id="CHEBI:23378"/>
    </cofactor>
    <text evidence="12">Binds a copper A center.</text>
</comment>
<feature type="region of interest" description="Disordered" evidence="13">
    <location>
        <begin position="459"/>
        <end position="506"/>
    </location>
</feature>
<dbReference type="Gene3D" id="2.60.40.420">
    <property type="entry name" value="Cupredoxins - blue copper proteins"/>
    <property type="match status" value="1"/>
</dbReference>
<dbReference type="Gene3D" id="3.30.1330.60">
    <property type="entry name" value="OmpA-like domain"/>
    <property type="match status" value="1"/>
</dbReference>
<comment type="function">
    <text evidence="12">Subunits I and II form the functional core of the enzyme complex. Electrons originating in cytochrome c are transferred via heme a and Cu(A) to the binuclear center formed by heme a3 and Cu(B).</text>
</comment>
<dbReference type="PANTHER" id="PTHR22888:SF9">
    <property type="entry name" value="CYTOCHROME C OXIDASE SUBUNIT 2"/>
    <property type="match status" value="1"/>
</dbReference>
<accession>A0A840EB76</accession>
<evidence type="ECO:0000256" key="3">
    <source>
        <dbReference type="ARBA" id="ARBA00022448"/>
    </source>
</evidence>
<evidence type="ECO:0000256" key="11">
    <source>
        <dbReference type="RuleBase" id="RU000456"/>
    </source>
</evidence>
<evidence type="ECO:0000259" key="16">
    <source>
        <dbReference type="PROSITE" id="PS50999"/>
    </source>
</evidence>
<dbReference type="AlphaFoldDB" id="A0A840EB76"/>